<dbReference type="InterPro" id="IPR000485">
    <property type="entry name" value="AsnC-type_HTH_dom"/>
</dbReference>
<dbReference type="PROSITE" id="PS50949">
    <property type="entry name" value="HTH_GNTR"/>
    <property type="match status" value="1"/>
</dbReference>
<dbReference type="Gene3D" id="1.20.120.530">
    <property type="entry name" value="GntR ligand-binding domain-like"/>
    <property type="match status" value="1"/>
</dbReference>
<evidence type="ECO:0000256" key="3">
    <source>
        <dbReference type="ARBA" id="ARBA00023163"/>
    </source>
</evidence>
<dbReference type="RefSeq" id="WP_144449764.1">
    <property type="nucleotide sequence ID" value="NZ_VLKZ01000003.1"/>
</dbReference>
<dbReference type="InterPro" id="IPR036390">
    <property type="entry name" value="WH_DNA-bd_sf"/>
</dbReference>
<evidence type="ECO:0000313" key="6">
    <source>
        <dbReference type="Proteomes" id="UP000315711"/>
    </source>
</evidence>
<dbReference type="Gene3D" id="1.10.10.10">
    <property type="entry name" value="Winged helix-like DNA-binding domain superfamily/Winged helix DNA-binding domain"/>
    <property type="match status" value="1"/>
</dbReference>
<evidence type="ECO:0000259" key="4">
    <source>
        <dbReference type="PROSITE" id="PS50949"/>
    </source>
</evidence>
<protein>
    <submittedName>
        <fullName evidence="5">DNA-binding GntR family transcriptional regulator</fullName>
    </submittedName>
</protein>
<dbReference type="PRINTS" id="PR00035">
    <property type="entry name" value="HTHGNTR"/>
</dbReference>
<dbReference type="SMART" id="SM00345">
    <property type="entry name" value="HTH_GNTR"/>
    <property type="match status" value="1"/>
</dbReference>
<dbReference type="InterPro" id="IPR000524">
    <property type="entry name" value="Tscrpt_reg_HTH_GntR"/>
</dbReference>
<reference evidence="5 6" key="1">
    <citation type="journal article" date="2015" name="Stand. Genomic Sci.">
        <title>Genomic Encyclopedia of Bacterial and Archaeal Type Strains, Phase III: the genomes of soil and plant-associated and newly described type strains.</title>
        <authorList>
            <person name="Whitman W.B."/>
            <person name="Woyke T."/>
            <person name="Klenk H.P."/>
            <person name="Zhou Y."/>
            <person name="Lilburn T.G."/>
            <person name="Beck B.J."/>
            <person name="De Vos P."/>
            <person name="Vandamme P."/>
            <person name="Eisen J.A."/>
            <person name="Garrity G."/>
            <person name="Hugenholtz P."/>
            <person name="Kyrpides N.C."/>
        </authorList>
    </citation>
    <scope>NUCLEOTIDE SEQUENCE [LARGE SCALE GENOMIC DNA]</scope>
    <source>
        <strain evidence="5 6">CGMCC 1.10116</strain>
    </source>
</reference>
<dbReference type="InterPro" id="IPR008920">
    <property type="entry name" value="TF_FadR/GntR_C"/>
</dbReference>
<dbReference type="InterPro" id="IPR036388">
    <property type="entry name" value="WH-like_DNA-bd_sf"/>
</dbReference>
<dbReference type="AlphaFoldDB" id="A0A562QPW7"/>
<dbReference type="GO" id="GO:0043565">
    <property type="term" value="F:sequence-specific DNA binding"/>
    <property type="evidence" value="ECO:0007669"/>
    <property type="project" value="InterPro"/>
</dbReference>
<dbReference type="CDD" id="cd07377">
    <property type="entry name" value="WHTH_GntR"/>
    <property type="match status" value="1"/>
</dbReference>
<dbReference type="SMART" id="SM00895">
    <property type="entry name" value="FCD"/>
    <property type="match status" value="1"/>
</dbReference>
<organism evidence="5 6">
    <name type="scientific">Halalkalibacter nanhaiisediminis</name>
    <dbReference type="NCBI Taxonomy" id="688079"/>
    <lineage>
        <taxon>Bacteria</taxon>
        <taxon>Bacillati</taxon>
        <taxon>Bacillota</taxon>
        <taxon>Bacilli</taxon>
        <taxon>Bacillales</taxon>
        <taxon>Bacillaceae</taxon>
        <taxon>Halalkalibacter</taxon>
    </lineage>
</organism>
<dbReference type="EMBL" id="VLKZ01000003">
    <property type="protein sequence ID" value="TWI58106.1"/>
    <property type="molecule type" value="Genomic_DNA"/>
</dbReference>
<dbReference type="SUPFAM" id="SSF48008">
    <property type="entry name" value="GntR ligand-binding domain-like"/>
    <property type="match status" value="1"/>
</dbReference>
<comment type="caution">
    <text evidence="5">The sequence shown here is derived from an EMBL/GenBank/DDBJ whole genome shotgun (WGS) entry which is preliminary data.</text>
</comment>
<name>A0A562QPW7_9BACI</name>
<dbReference type="PANTHER" id="PTHR43537:SF24">
    <property type="entry name" value="GLUCONATE OPERON TRANSCRIPTIONAL REPRESSOR"/>
    <property type="match status" value="1"/>
</dbReference>
<keyword evidence="6" id="KW-1185">Reference proteome</keyword>
<keyword evidence="1" id="KW-0805">Transcription regulation</keyword>
<evidence type="ECO:0000313" key="5">
    <source>
        <dbReference type="EMBL" id="TWI58106.1"/>
    </source>
</evidence>
<feature type="domain" description="HTH gntR-type" evidence="4">
    <location>
        <begin position="13"/>
        <end position="80"/>
    </location>
</feature>
<dbReference type="OrthoDB" id="2592645at2"/>
<dbReference type="GO" id="GO:0003700">
    <property type="term" value="F:DNA-binding transcription factor activity"/>
    <property type="evidence" value="ECO:0007669"/>
    <property type="project" value="InterPro"/>
</dbReference>
<dbReference type="Proteomes" id="UP000315711">
    <property type="component" value="Unassembled WGS sequence"/>
</dbReference>
<keyword evidence="2 5" id="KW-0238">DNA-binding</keyword>
<dbReference type="InterPro" id="IPR011711">
    <property type="entry name" value="GntR_C"/>
</dbReference>
<sequence>MKDKIDLRIEERDTLHLKVCSVLRKAILKGDFKPGERLVQSELAESMGVSRMPIREALRKLETEGLVSLEPHKGAIIKPIKMEDIIEIYELRSFLESKAVELSVEHLTKDEINQLEDLVNEMSTAKSIDAFVESNIIFHKLLIKHCHWTRLTTFIETLWNGFPQETPQIISGQLEKSNVEHQEILQVVKNKDSKKASSLISAHISRTGSELVARLKENQN</sequence>
<gene>
    <name evidence="5" type="ORF">IQ10_01437</name>
</gene>
<keyword evidence="3" id="KW-0804">Transcription</keyword>
<evidence type="ECO:0000256" key="1">
    <source>
        <dbReference type="ARBA" id="ARBA00023015"/>
    </source>
</evidence>
<evidence type="ECO:0000256" key="2">
    <source>
        <dbReference type="ARBA" id="ARBA00023125"/>
    </source>
</evidence>
<dbReference type="PRINTS" id="PR00033">
    <property type="entry name" value="HTHASNC"/>
</dbReference>
<dbReference type="PANTHER" id="PTHR43537">
    <property type="entry name" value="TRANSCRIPTIONAL REGULATOR, GNTR FAMILY"/>
    <property type="match status" value="1"/>
</dbReference>
<dbReference type="Pfam" id="PF07729">
    <property type="entry name" value="FCD"/>
    <property type="match status" value="1"/>
</dbReference>
<accession>A0A562QPW7</accession>
<proteinExistence type="predicted"/>
<dbReference type="Pfam" id="PF00392">
    <property type="entry name" value="GntR"/>
    <property type="match status" value="1"/>
</dbReference>
<dbReference type="SUPFAM" id="SSF46785">
    <property type="entry name" value="Winged helix' DNA-binding domain"/>
    <property type="match status" value="1"/>
</dbReference>